<name>A0ABY6BQ45_9GAMM</name>
<protein>
    <submittedName>
        <fullName evidence="1">Uncharacterized protein</fullName>
    </submittedName>
</protein>
<dbReference type="RefSeq" id="WP_261696849.1">
    <property type="nucleotide sequence ID" value="NZ_CP104694.1"/>
</dbReference>
<accession>A0ABY6BQ45</accession>
<evidence type="ECO:0000313" key="2">
    <source>
        <dbReference type="Proteomes" id="UP001064632"/>
    </source>
</evidence>
<dbReference type="Proteomes" id="UP001064632">
    <property type="component" value="Chromosome"/>
</dbReference>
<dbReference type="EMBL" id="CP104694">
    <property type="protein sequence ID" value="UXI69897.1"/>
    <property type="molecule type" value="Genomic_DNA"/>
</dbReference>
<keyword evidence="2" id="KW-1185">Reference proteome</keyword>
<proteinExistence type="predicted"/>
<evidence type="ECO:0000313" key="1">
    <source>
        <dbReference type="EMBL" id="UXI69897.1"/>
    </source>
</evidence>
<gene>
    <name evidence="1" type="ORF">N4264_09800</name>
</gene>
<reference evidence="1" key="1">
    <citation type="submission" date="2022-09" db="EMBL/GenBank/DDBJ databases">
        <title>Tahibacter sp. nov., isolated from a fresh water.</title>
        <authorList>
            <person name="Baek J.H."/>
            <person name="Lee J.K."/>
            <person name="Kim J.M."/>
            <person name="Jeon C.O."/>
        </authorList>
    </citation>
    <scope>NUCLEOTIDE SEQUENCE</scope>
    <source>
        <strain evidence="1">W38</strain>
    </source>
</reference>
<organism evidence="1 2">
    <name type="scientific">Tahibacter amnicola</name>
    <dbReference type="NCBI Taxonomy" id="2976241"/>
    <lineage>
        <taxon>Bacteria</taxon>
        <taxon>Pseudomonadati</taxon>
        <taxon>Pseudomonadota</taxon>
        <taxon>Gammaproteobacteria</taxon>
        <taxon>Lysobacterales</taxon>
        <taxon>Rhodanobacteraceae</taxon>
        <taxon>Tahibacter</taxon>
    </lineage>
</organism>
<sequence>MSQLRPAELAWYVTGRFYRGTDDRLADYGYFIHLAGLDCPLFNGAPSEKTAHFTFAARPFAASTIVNGELNLALDAVGDFSLFLQREPCGDFDDPQSFAGGECVATFRRTSMVVGTTVSADNGAGSQPVVSLNAFSARLVSSAPFTFEGRQYDLGPILGYGITQFGTAATTPVSPVPAGYSTVVPFSGSAIALAGVQALARYP</sequence>